<dbReference type="GO" id="GO:0005576">
    <property type="term" value="C:extracellular region"/>
    <property type="evidence" value="ECO:0007669"/>
    <property type="project" value="UniProtKB-SubCell"/>
</dbReference>
<dbReference type="PANTHER" id="PTHR31232">
    <property type="match status" value="1"/>
</dbReference>
<evidence type="ECO:0000256" key="4">
    <source>
        <dbReference type="ARBA" id="ARBA00022525"/>
    </source>
</evidence>
<sequence length="200" mass="22490">MTSKNMITSTFISLTLILSSCIIPLVSDANQSIDIGHRVTVELINSIEVDLTIHCKSKDDDLGFHTVPPNKSYQFGFKPSLFVLITTLFFCSFDWPGEKYNNHYLDVYDENRDDCHFCSWKIYRDGGKMLNPQTGKCESEREVQNLLNEVYNLLTLYLIIIFTLQQNREAAAIFSVVSGGVQSAVRSTVGTVGATILKNC</sequence>
<evidence type="ECO:0000313" key="7">
    <source>
        <dbReference type="EMBL" id="RYR33031.1"/>
    </source>
</evidence>
<evidence type="ECO:0000256" key="5">
    <source>
        <dbReference type="ARBA" id="ARBA00022729"/>
    </source>
</evidence>
<keyword evidence="5 6" id="KW-0732">Signal</keyword>
<dbReference type="InterPro" id="IPR010264">
    <property type="entry name" value="Self-incomp_S1"/>
</dbReference>
<proteinExistence type="inferred from homology"/>
<dbReference type="GO" id="GO:0060320">
    <property type="term" value="P:rejection of self pollen"/>
    <property type="evidence" value="ECO:0007669"/>
    <property type="project" value="UniProtKB-KW"/>
</dbReference>
<dbReference type="Pfam" id="PF05938">
    <property type="entry name" value="Self-incomp_S1"/>
    <property type="match status" value="1"/>
</dbReference>
<name>A0A445B308_ARAHY</name>
<protein>
    <recommendedName>
        <fullName evidence="6">S-protein homolog</fullName>
    </recommendedName>
</protein>
<keyword evidence="4 6" id="KW-0964">Secreted</keyword>
<evidence type="ECO:0000256" key="3">
    <source>
        <dbReference type="ARBA" id="ARBA00022471"/>
    </source>
</evidence>
<dbReference type="PANTHER" id="PTHR31232:SF43">
    <property type="entry name" value="S-PROTEIN HOMOLOG 29-RELATED"/>
    <property type="match status" value="1"/>
</dbReference>
<evidence type="ECO:0000256" key="2">
    <source>
        <dbReference type="ARBA" id="ARBA00005581"/>
    </source>
</evidence>
<dbReference type="Proteomes" id="UP000289738">
    <property type="component" value="Chromosome A10"/>
</dbReference>
<keyword evidence="8" id="KW-1185">Reference proteome</keyword>
<dbReference type="STRING" id="3818.A0A445B308"/>
<accession>A0A445B308</accession>
<dbReference type="PROSITE" id="PS51257">
    <property type="entry name" value="PROKAR_LIPOPROTEIN"/>
    <property type="match status" value="1"/>
</dbReference>
<evidence type="ECO:0000256" key="6">
    <source>
        <dbReference type="RuleBase" id="RU367044"/>
    </source>
</evidence>
<feature type="chain" id="PRO_5025099132" description="S-protein homolog" evidence="6">
    <location>
        <begin position="29"/>
        <end position="200"/>
    </location>
</feature>
<dbReference type="EMBL" id="SDMP01000010">
    <property type="protein sequence ID" value="RYR33031.1"/>
    <property type="molecule type" value="Genomic_DNA"/>
</dbReference>
<evidence type="ECO:0000313" key="8">
    <source>
        <dbReference type="Proteomes" id="UP000289738"/>
    </source>
</evidence>
<feature type="signal peptide" evidence="6">
    <location>
        <begin position="1"/>
        <end position="28"/>
    </location>
</feature>
<comment type="subcellular location">
    <subcellularLocation>
        <location evidence="1 6">Secreted</location>
    </subcellularLocation>
</comment>
<reference evidence="7 8" key="1">
    <citation type="submission" date="2019-01" db="EMBL/GenBank/DDBJ databases">
        <title>Sequencing of cultivated peanut Arachis hypogaea provides insights into genome evolution and oil improvement.</title>
        <authorList>
            <person name="Chen X."/>
        </authorList>
    </citation>
    <scope>NUCLEOTIDE SEQUENCE [LARGE SCALE GENOMIC DNA]</scope>
    <source>
        <strain evidence="8">cv. Fuhuasheng</strain>
        <tissue evidence="7">Leaves</tissue>
    </source>
</reference>
<comment type="caution">
    <text evidence="7">The sequence shown here is derived from an EMBL/GenBank/DDBJ whole genome shotgun (WGS) entry which is preliminary data.</text>
</comment>
<comment type="similarity">
    <text evidence="2 6">Belongs to the plant self-incompatibility (S1) protein family.</text>
</comment>
<dbReference type="AlphaFoldDB" id="A0A445B308"/>
<organism evidence="7 8">
    <name type="scientific">Arachis hypogaea</name>
    <name type="common">Peanut</name>
    <dbReference type="NCBI Taxonomy" id="3818"/>
    <lineage>
        <taxon>Eukaryota</taxon>
        <taxon>Viridiplantae</taxon>
        <taxon>Streptophyta</taxon>
        <taxon>Embryophyta</taxon>
        <taxon>Tracheophyta</taxon>
        <taxon>Spermatophyta</taxon>
        <taxon>Magnoliopsida</taxon>
        <taxon>eudicotyledons</taxon>
        <taxon>Gunneridae</taxon>
        <taxon>Pentapetalae</taxon>
        <taxon>rosids</taxon>
        <taxon>fabids</taxon>
        <taxon>Fabales</taxon>
        <taxon>Fabaceae</taxon>
        <taxon>Papilionoideae</taxon>
        <taxon>50 kb inversion clade</taxon>
        <taxon>dalbergioids sensu lato</taxon>
        <taxon>Dalbergieae</taxon>
        <taxon>Pterocarpus clade</taxon>
        <taxon>Arachis</taxon>
    </lineage>
</organism>
<evidence type="ECO:0000256" key="1">
    <source>
        <dbReference type="ARBA" id="ARBA00004613"/>
    </source>
</evidence>
<gene>
    <name evidence="7" type="ORF">Ahy_A10g047570</name>
</gene>
<keyword evidence="3 6" id="KW-0713">Self-incompatibility</keyword>